<name>A0A409XNZ2_PSICY</name>
<feature type="chain" id="PRO_5019017064" evidence="1">
    <location>
        <begin position="19"/>
        <end position="125"/>
    </location>
</feature>
<evidence type="ECO:0000313" key="3">
    <source>
        <dbReference type="Proteomes" id="UP000283269"/>
    </source>
</evidence>
<protein>
    <submittedName>
        <fullName evidence="2">Uncharacterized protein</fullName>
    </submittedName>
</protein>
<dbReference type="Proteomes" id="UP000283269">
    <property type="component" value="Unassembled WGS sequence"/>
</dbReference>
<comment type="caution">
    <text evidence="2">The sequence shown here is derived from an EMBL/GenBank/DDBJ whole genome shotgun (WGS) entry which is preliminary data.</text>
</comment>
<evidence type="ECO:0000313" key="2">
    <source>
        <dbReference type="EMBL" id="PPQ92444.1"/>
    </source>
</evidence>
<evidence type="ECO:0000256" key="1">
    <source>
        <dbReference type="SAM" id="SignalP"/>
    </source>
</evidence>
<dbReference type="EMBL" id="NHYD01001045">
    <property type="protein sequence ID" value="PPQ92444.1"/>
    <property type="molecule type" value="Genomic_DNA"/>
</dbReference>
<sequence>MPALRVVWIFASIAFGSALLASAQTLNSTVQKEYDTVCQDTAKKNGIKNIVNWAIKMGKQAPGSAAVHRAATFAALPEVVAGKDTAGPDAVPVSPWSRGLSGVTLRRDIAKIIAISPAMLTLTAI</sequence>
<dbReference type="AlphaFoldDB" id="A0A409XNZ2"/>
<accession>A0A409XNZ2</accession>
<proteinExistence type="predicted"/>
<organism evidence="2 3">
    <name type="scientific">Psilocybe cyanescens</name>
    <dbReference type="NCBI Taxonomy" id="93625"/>
    <lineage>
        <taxon>Eukaryota</taxon>
        <taxon>Fungi</taxon>
        <taxon>Dikarya</taxon>
        <taxon>Basidiomycota</taxon>
        <taxon>Agaricomycotina</taxon>
        <taxon>Agaricomycetes</taxon>
        <taxon>Agaricomycetidae</taxon>
        <taxon>Agaricales</taxon>
        <taxon>Agaricineae</taxon>
        <taxon>Strophariaceae</taxon>
        <taxon>Psilocybe</taxon>
    </lineage>
</organism>
<keyword evidence="3" id="KW-1185">Reference proteome</keyword>
<keyword evidence="1" id="KW-0732">Signal</keyword>
<reference evidence="2 3" key="1">
    <citation type="journal article" date="2018" name="Evol. Lett.">
        <title>Horizontal gene cluster transfer increased hallucinogenic mushroom diversity.</title>
        <authorList>
            <person name="Reynolds H.T."/>
            <person name="Vijayakumar V."/>
            <person name="Gluck-Thaler E."/>
            <person name="Korotkin H.B."/>
            <person name="Matheny P.B."/>
            <person name="Slot J.C."/>
        </authorList>
    </citation>
    <scope>NUCLEOTIDE SEQUENCE [LARGE SCALE GENOMIC DNA]</scope>
    <source>
        <strain evidence="2 3">2631</strain>
    </source>
</reference>
<dbReference type="InParanoid" id="A0A409XNZ2"/>
<feature type="signal peptide" evidence="1">
    <location>
        <begin position="1"/>
        <end position="18"/>
    </location>
</feature>
<gene>
    <name evidence="2" type="ORF">CVT25_008665</name>
</gene>